<gene>
    <name evidence="4" type="ORF">FHX80_12657</name>
</gene>
<organism evidence="4 5">
    <name type="scientific">Streptomyces brevispora</name>
    <dbReference type="NCBI Taxonomy" id="887462"/>
    <lineage>
        <taxon>Bacteria</taxon>
        <taxon>Bacillati</taxon>
        <taxon>Actinomycetota</taxon>
        <taxon>Actinomycetes</taxon>
        <taxon>Kitasatosporales</taxon>
        <taxon>Streptomycetaceae</taxon>
        <taxon>Streptomyces</taxon>
    </lineage>
</organism>
<dbReference type="PANTHER" id="PTHR19879:SF9">
    <property type="entry name" value="TRANSCRIPTION INITIATION FACTOR TFIID SUBUNIT 5"/>
    <property type="match status" value="1"/>
</dbReference>
<sequence length="397" mass="41983">MVNAVLNGRKLPGCDYYLTLVRVLLTYNTGKLASLQHGEIKVWRSRWQQLQCLKEDEKLGRGVPAHLAPQQSPTAGGLAERVLLGAVRAGEYVQLLPLAEDTGGVWAVAFSPDGSLIATGHGPKIAQLWETVARRRSGSPLFGHTGPVVSVAFSPDQALLATGSDDGTVRLWNVASRTPVAELDGHVGGASTVLFSADGALLVTVGKTVRLWDLADVANPLKIGKPFSGSLAAAPALSSAGVLATGHEAGVAYLWDLAQQTKLGGPLRGHADDVTALCFSPDGELLATAGQDIQLWNVARAEMIHEPLECEDEQVLRMAFSPDGRVLAAVTGHHNEEEATNHVVRLWDTNEWKELGAPLAGHQGTVDAAAFSSDSRLYVTGGHDGLLRLRVLPAPAA</sequence>
<keyword evidence="2" id="KW-0677">Repeat</keyword>
<dbReference type="Gene3D" id="2.130.10.10">
    <property type="entry name" value="YVTN repeat-like/Quinoprotein amine dehydrogenase"/>
    <property type="match status" value="3"/>
</dbReference>
<dbReference type="InterPro" id="IPR036322">
    <property type="entry name" value="WD40_repeat_dom_sf"/>
</dbReference>
<dbReference type="PROSITE" id="PS50294">
    <property type="entry name" value="WD_REPEATS_REGION"/>
    <property type="match status" value="3"/>
</dbReference>
<keyword evidence="1 3" id="KW-0853">WD repeat</keyword>
<dbReference type="CDD" id="cd00200">
    <property type="entry name" value="WD40"/>
    <property type="match status" value="1"/>
</dbReference>
<dbReference type="InterPro" id="IPR001680">
    <property type="entry name" value="WD40_rpt"/>
</dbReference>
<dbReference type="InterPro" id="IPR015943">
    <property type="entry name" value="WD40/YVTN_repeat-like_dom_sf"/>
</dbReference>
<accession>A0A561TZ08</accession>
<feature type="repeat" description="WD" evidence="3">
    <location>
        <begin position="267"/>
        <end position="292"/>
    </location>
</feature>
<dbReference type="InterPro" id="IPR019775">
    <property type="entry name" value="WD40_repeat_CS"/>
</dbReference>
<dbReference type="PANTHER" id="PTHR19879">
    <property type="entry name" value="TRANSCRIPTION INITIATION FACTOR TFIID"/>
    <property type="match status" value="1"/>
</dbReference>
<comment type="caution">
    <text evidence="4">The sequence shown here is derived from an EMBL/GenBank/DDBJ whole genome shotgun (WGS) entry which is preliminary data.</text>
</comment>
<dbReference type="Proteomes" id="UP000318186">
    <property type="component" value="Unassembled WGS sequence"/>
</dbReference>
<evidence type="ECO:0000256" key="2">
    <source>
        <dbReference type="ARBA" id="ARBA00022737"/>
    </source>
</evidence>
<dbReference type="EMBL" id="VIWW01000002">
    <property type="protein sequence ID" value="TWF92337.1"/>
    <property type="molecule type" value="Genomic_DNA"/>
</dbReference>
<feature type="repeat" description="WD" evidence="3">
    <location>
        <begin position="141"/>
        <end position="182"/>
    </location>
</feature>
<evidence type="ECO:0000313" key="4">
    <source>
        <dbReference type="EMBL" id="TWF92337.1"/>
    </source>
</evidence>
<reference evidence="4 5" key="1">
    <citation type="submission" date="2019-06" db="EMBL/GenBank/DDBJ databases">
        <title>Sequencing the genomes of 1000 actinobacteria strains.</title>
        <authorList>
            <person name="Klenk H.-P."/>
        </authorList>
    </citation>
    <scope>NUCLEOTIDE SEQUENCE [LARGE SCALE GENOMIC DNA]</scope>
    <source>
        <strain evidence="4 5">DSM 42059</strain>
    </source>
</reference>
<dbReference type="PROSITE" id="PS50082">
    <property type="entry name" value="WD_REPEATS_2"/>
    <property type="match status" value="4"/>
</dbReference>
<name>A0A561TZ08_9ACTN</name>
<feature type="repeat" description="WD" evidence="3">
    <location>
        <begin position="359"/>
        <end position="389"/>
    </location>
</feature>
<protein>
    <submittedName>
        <fullName evidence="4">WD domain G-beta repeat uncharacterized protein</fullName>
    </submittedName>
</protein>
<proteinExistence type="predicted"/>
<evidence type="ECO:0000256" key="3">
    <source>
        <dbReference type="PROSITE-ProRule" id="PRU00221"/>
    </source>
</evidence>
<dbReference type="AlphaFoldDB" id="A0A561TZ08"/>
<dbReference type="Pfam" id="PF00400">
    <property type="entry name" value="WD40"/>
    <property type="match status" value="5"/>
</dbReference>
<evidence type="ECO:0000256" key="1">
    <source>
        <dbReference type="ARBA" id="ARBA00022574"/>
    </source>
</evidence>
<dbReference type="SUPFAM" id="SSF117289">
    <property type="entry name" value="Nucleoporin domain"/>
    <property type="match status" value="1"/>
</dbReference>
<dbReference type="SUPFAM" id="SSF50978">
    <property type="entry name" value="WD40 repeat-like"/>
    <property type="match status" value="1"/>
</dbReference>
<evidence type="ECO:0000313" key="5">
    <source>
        <dbReference type="Proteomes" id="UP000318186"/>
    </source>
</evidence>
<dbReference type="PROSITE" id="PS00678">
    <property type="entry name" value="WD_REPEATS_1"/>
    <property type="match status" value="1"/>
</dbReference>
<dbReference type="SMART" id="SM00320">
    <property type="entry name" value="WD40"/>
    <property type="match status" value="6"/>
</dbReference>
<feature type="repeat" description="WD" evidence="3">
    <location>
        <begin position="98"/>
        <end position="130"/>
    </location>
</feature>